<sequence length="149" mass="17682">MALLLKKLYTGYYWIFDELSGIYIYIFLVSDPRNEELGLILMSSPIKPVLVITSYMYFIYNLGPKLMANRKPFNLKVVLILYNLAQVLLNLHIAIVSFEELWYHTNWDCELIDYSSSPRAIYIFRKYHLFFLIKMIDLLDTVSNYTLLD</sequence>
<dbReference type="EMBL" id="JANEYF010003969">
    <property type="protein sequence ID" value="KAJ8932808.1"/>
    <property type="molecule type" value="Genomic_DNA"/>
</dbReference>
<keyword evidence="2 10" id="KW-0444">Lipid biosynthesis</keyword>
<feature type="transmembrane region" description="Helical" evidence="10">
    <location>
        <begin position="12"/>
        <end position="30"/>
    </location>
</feature>
<keyword evidence="3 10" id="KW-0808">Transferase</keyword>
<organism evidence="11 12">
    <name type="scientific">Rhamnusium bicolor</name>
    <dbReference type="NCBI Taxonomy" id="1586634"/>
    <lineage>
        <taxon>Eukaryota</taxon>
        <taxon>Metazoa</taxon>
        <taxon>Ecdysozoa</taxon>
        <taxon>Arthropoda</taxon>
        <taxon>Hexapoda</taxon>
        <taxon>Insecta</taxon>
        <taxon>Pterygota</taxon>
        <taxon>Neoptera</taxon>
        <taxon>Endopterygota</taxon>
        <taxon>Coleoptera</taxon>
        <taxon>Polyphaga</taxon>
        <taxon>Cucujiformia</taxon>
        <taxon>Chrysomeloidea</taxon>
        <taxon>Cerambycidae</taxon>
        <taxon>Lepturinae</taxon>
        <taxon>Rhagiini</taxon>
        <taxon>Rhamnusium</taxon>
    </lineage>
</organism>
<evidence type="ECO:0000256" key="6">
    <source>
        <dbReference type="ARBA" id="ARBA00022989"/>
    </source>
</evidence>
<dbReference type="GO" id="GO:0042761">
    <property type="term" value="P:very long-chain fatty acid biosynthetic process"/>
    <property type="evidence" value="ECO:0007669"/>
    <property type="project" value="TreeGrafter"/>
</dbReference>
<keyword evidence="12" id="KW-1185">Reference proteome</keyword>
<evidence type="ECO:0000256" key="8">
    <source>
        <dbReference type="ARBA" id="ARBA00023136"/>
    </source>
</evidence>
<gene>
    <name evidence="11" type="ORF">NQ314_014512</name>
</gene>
<dbReference type="AlphaFoldDB" id="A0AAV8X248"/>
<evidence type="ECO:0000256" key="9">
    <source>
        <dbReference type="ARBA" id="ARBA00023160"/>
    </source>
</evidence>
<accession>A0AAV8X248</accession>
<evidence type="ECO:0000256" key="1">
    <source>
        <dbReference type="ARBA" id="ARBA00004141"/>
    </source>
</evidence>
<evidence type="ECO:0000313" key="11">
    <source>
        <dbReference type="EMBL" id="KAJ8932808.1"/>
    </source>
</evidence>
<dbReference type="Proteomes" id="UP001162156">
    <property type="component" value="Unassembled WGS sequence"/>
</dbReference>
<keyword evidence="8 10" id="KW-0472">Membrane</keyword>
<evidence type="ECO:0000256" key="7">
    <source>
        <dbReference type="ARBA" id="ARBA00023098"/>
    </source>
</evidence>
<dbReference type="InterPro" id="IPR002076">
    <property type="entry name" value="ELO_fam"/>
</dbReference>
<dbReference type="GO" id="GO:0034625">
    <property type="term" value="P:fatty acid elongation, monounsaturated fatty acid"/>
    <property type="evidence" value="ECO:0007669"/>
    <property type="project" value="TreeGrafter"/>
</dbReference>
<feature type="transmembrane region" description="Helical" evidence="10">
    <location>
        <begin position="37"/>
        <end position="60"/>
    </location>
</feature>
<dbReference type="EC" id="2.3.1.199" evidence="10"/>
<comment type="caution">
    <text evidence="10">Lacks conserved residue(s) required for the propagation of feature annotation.</text>
</comment>
<keyword evidence="4 10" id="KW-0812">Transmembrane</keyword>
<keyword evidence="5 10" id="KW-0276">Fatty acid metabolism</keyword>
<keyword evidence="7 10" id="KW-0443">Lipid metabolism</keyword>
<evidence type="ECO:0000256" key="4">
    <source>
        <dbReference type="ARBA" id="ARBA00022692"/>
    </source>
</evidence>
<comment type="caution">
    <text evidence="11">The sequence shown here is derived from an EMBL/GenBank/DDBJ whole genome shotgun (WGS) entry which is preliminary data.</text>
</comment>
<dbReference type="GO" id="GO:0034626">
    <property type="term" value="P:fatty acid elongation, polyunsaturated fatty acid"/>
    <property type="evidence" value="ECO:0007669"/>
    <property type="project" value="TreeGrafter"/>
</dbReference>
<comment type="catalytic activity">
    <reaction evidence="10">
        <text>a very-long-chain acyl-CoA + malonyl-CoA + H(+) = a very-long-chain 3-oxoacyl-CoA + CO2 + CoA</text>
        <dbReference type="Rhea" id="RHEA:32727"/>
        <dbReference type="ChEBI" id="CHEBI:15378"/>
        <dbReference type="ChEBI" id="CHEBI:16526"/>
        <dbReference type="ChEBI" id="CHEBI:57287"/>
        <dbReference type="ChEBI" id="CHEBI:57384"/>
        <dbReference type="ChEBI" id="CHEBI:90725"/>
        <dbReference type="ChEBI" id="CHEBI:90736"/>
        <dbReference type="EC" id="2.3.1.199"/>
    </reaction>
</comment>
<dbReference type="GO" id="GO:0030148">
    <property type="term" value="P:sphingolipid biosynthetic process"/>
    <property type="evidence" value="ECO:0007669"/>
    <property type="project" value="TreeGrafter"/>
</dbReference>
<keyword evidence="6 10" id="KW-1133">Transmembrane helix</keyword>
<evidence type="ECO:0000256" key="5">
    <source>
        <dbReference type="ARBA" id="ARBA00022832"/>
    </source>
</evidence>
<evidence type="ECO:0000256" key="10">
    <source>
        <dbReference type="RuleBase" id="RU361115"/>
    </source>
</evidence>
<dbReference type="GO" id="GO:0005789">
    <property type="term" value="C:endoplasmic reticulum membrane"/>
    <property type="evidence" value="ECO:0007669"/>
    <property type="project" value="TreeGrafter"/>
</dbReference>
<reference evidence="11" key="1">
    <citation type="journal article" date="2023" name="Insect Mol. Biol.">
        <title>Genome sequencing provides insights into the evolution of gene families encoding plant cell wall-degrading enzymes in longhorned beetles.</title>
        <authorList>
            <person name="Shin N.R."/>
            <person name="Okamura Y."/>
            <person name="Kirsch R."/>
            <person name="Pauchet Y."/>
        </authorList>
    </citation>
    <scope>NUCLEOTIDE SEQUENCE</scope>
    <source>
        <strain evidence="11">RBIC_L_NR</strain>
    </source>
</reference>
<proteinExistence type="inferred from homology"/>
<feature type="transmembrane region" description="Helical" evidence="10">
    <location>
        <begin position="80"/>
        <end position="98"/>
    </location>
</feature>
<evidence type="ECO:0000256" key="3">
    <source>
        <dbReference type="ARBA" id="ARBA00022679"/>
    </source>
</evidence>
<dbReference type="GO" id="GO:0019367">
    <property type="term" value="P:fatty acid elongation, saturated fatty acid"/>
    <property type="evidence" value="ECO:0007669"/>
    <property type="project" value="TreeGrafter"/>
</dbReference>
<comment type="similarity">
    <text evidence="10">Belongs to the ELO family.</text>
</comment>
<name>A0AAV8X248_9CUCU</name>
<protein>
    <recommendedName>
        <fullName evidence="10">Elongation of very long chain fatty acids protein</fullName>
        <ecNumber evidence="10">2.3.1.199</ecNumber>
    </recommendedName>
    <alternativeName>
        <fullName evidence="10">Very-long-chain 3-oxoacyl-CoA synthase</fullName>
    </alternativeName>
</protein>
<keyword evidence="9 10" id="KW-0275">Fatty acid biosynthesis</keyword>
<dbReference type="PANTHER" id="PTHR11157:SF21">
    <property type="entry name" value="ELONGATION OF VERY LONG CHAIN FATTY ACIDS PROTEIN"/>
    <property type="match status" value="1"/>
</dbReference>
<evidence type="ECO:0000256" key="2">
    <source>
        <dbReference type="ARBA" id="ARBA00022516"/>
    </source>
</evidence>
<dbReference type="GO" id="GO:0009922">
    <property type="term" value="F:fatty acid elongase activity"/>
    <property type="evidence" value="ECO:0007669"/>
    <property type="project" value="UniProtKB-EC"/>
</dbReference>
<comment type="subcellular location">
    <subcellularLocation>
        <location evidence="1">Membrane</location>
        <topology evidence="1">Multi-pass membrane protein</topology>
    </subcellularLocation>
</comment>
<dbReference type="PANTHER" id="PTHR11157">
    <property type="entry name" value="FATTY ACID ACYL TRANSFERASE-RELATED"/>
    <property type="match status" value="1"/>
</dbReference>
<evidence type="ECO:0000313" key="12">
    <source>
        <dbReference type="Proteomes" id="UP001162156"/>
    </source>
</evidence>
<dbReference type="Pfam" id="PF01151">
    <property type="entry name" value="ELO"/>
    <property type="match status" value="1"/>
</dbReference>